<feature type="compositionally biased region" description="Low complexity" evidence="7">
    <location>
        <begin position="510"/>
        <end position="550"/>
    </location>
</feature>
<evidence type="ECO:0000256" key="8">
    <source>
        <dbReference type="SAM" id="Phobius"/>
    </source>
</evidence>
<comment type="caution">
    <text evidence="9">The sequence shown here is derived from an EMBL/GenBank/DDBJ whole genome shotgun (WGS) entry which is preliminary data.</text>
</comment>
<comment type="subcellular location">
    <subcellularLocation>
        <location evidence="1">Membrane</location>
    </subcellularLocation>
</comment>
<feature type="region of interest" description="Disordered" evidence="7">
    <location>
        <begin position="438"/>
        <end position="578"/>
    </location>
</feature>
<feature type="compositionally biased region" description="Basic and acidic residues" evidence="7">
    <location>
        <begin position="338"/>
        <end position="358"/>
    </location>
</feature>
<dbReference type="Pfam" id="PF13855">
    <property type="entry name" value="LRR_8"/>
    <property type="match status" value="1"/>
</dbReference>
<feature type="region of interest" description="Disordered" evidence="7">
    <location>
        <begin position="338"/>
        <end position="362"/>
    </location>
</feature>
<keyword evidence="2" id="KW-0433">Leucine-rich repeat</keyword>
<feature type="compositionally biased region" description="Polar residues" evidence="7">
    <location>
        <begin position="443"/>
        <end position="453"/>
    </location>
</feature>
<feature type="region of interest" description="Disordered" evidence="7">
    <location>
        <begin position="101"/>
        <end position="125"/>
    </location>
</feature>
<reference evidence="9" key="1">
    <citation type="journal article" date="2021" name="Sci. Rep.">
        <title>Diploid genomic architecture of Nitzschia inconspicua, an elite biomass production diatom.</title>
        <authorList>
            <person name="Oliver A."/>
            <person name="Podell S."/>
            <person name="Pinowska A."/>
            <person name="Traller J.C."/>
            <person name="Smith S.R."/>
            <person name="McClure R."/>
            <person name="Beliaev A."/>
            <person name="Bohutskyi P."/>
            <person name="Hill E.A."/>
            <person name="Rabines A."/>
            <person name="Zheng H."/>
            <person name="Allen L.Z."/>
            <person name="Kuo A."/>
            <person name="Grigoriev I.V."/>
            <person name="Allen A.E."/>
            <person name="Hazlebeck D."/>
            <person name="Allen E.E."/>
        </authorList>
    </citation>
    <scope>NUCLEOTIDE SEQUENCE</scope>
    <source>
        <strain evidence="9">Hildebrandi</strain>
    </source>
</reference>
<sequence>MRRKRTLSVNTSEDGPAGSLLDSMSPLSPMSQGTCDSSMDMQSTYTVGNASAVVGGTTSFVGSVIGHDDPTLIHANIKECFSAGINDSATVSSFLTEMTSDDMRDSSQTSRFDLSERQSSVQNLSDQEFLQQQLTELDKTQELWKVRHEEEQQSSRHTTGREMDSTEHFYLEEVGEFHQQSTPRQKSLRLHEQTILEEDEYNEESSREPSVAESPTSDHQYNKDMLEKAKAREVAIASGAGTTAFGAVTTSCSVDSSVAESVPSDLVYEYPSTEESTGRRTPTQHSDEENQIVRGISEDVASHYGQGTNEKEIVIHEVQKRLYDLAVENTSHGTELQFLRRGDPTVREREEPPSDQRRRGFKSWIPIYDDSERSQSWFRSRGALADKKVEQGPEEMALDDSHRKRKRKLCILNVCLILLVIAAIVCTILLTLSFLSRGDDSTSRNASVASPTTAPRLPPTNGTPTFNLNPPTMAPTELQAPAGGGPSPGEDVTAPDNSSSPGGDVEDSDSSQSSSMPSSPVAPAAPIDPDNVFDLGASSPSPFPAEAPASQSVTGRDEVDNNVNPSAPPTPMVASGSPKDAIEGVILDLSGDSIYDPESPQYAAYEWLRNEKLSGFDLENFSEQELSQRYVAALFYFSLNGDAWLEKYQFLGESHVCEWNNGSSSQQLGIVCDSSDIVDGLTVKYGTITGIVLNENNLVGTLPKELKALSELQTMQLRSNKVSGELPSELGNLLKLQEIDLRENDLRGTLPESVFNLPNIRNILLLRNNNLGGSIPSTINKASNLEMLSFQKCQLTGTLPDSLGDLSKLFFVTFMDNKLSGTIPVRLAQLPMLEVLELSGNRLHGPIPGFRGQSALYFVSLFGNQLTGSIPVSLASLPGMLFLDVRDNLLTGSIPRIIGRLPDLVTFFAQNNELTGAVPSFSGNNGLLQAINLANNNLSGDLYAFFGDNGPTNRLFSVDLGGNNISGSIPGSIGSYSTLKSLILEDNQITGTIPSEIGSLTYMDSLVLKKNEMTGTLPEEIGLMNNLAYLHVGDNQFSGTVPDTLIMLPELKVLNVASNKLVGTIPASFSSLSNISEFYLQGNDFQGDLTNTFCTASHQPIGIFASDCLGSEAEVDCDCCTICCNDSGCEQNV</sequence>
<feature type="region of interest" description="Disordered" evidence="7">
    <location>
        <begin position="1"/>
        <end position="39"/>
    </location>
</feature>
<evidence type="ECO:0000256" key="5">
    <source>
        <dbReference type="ARBA" id="ARBA00022989"/>
    </source>
</evidence>
<feature type="compositionally biased region" description="Polar residues" evidence="7">
    <location>
        <begin position="460"/>
        <end position="470"/>
    </location>
</feature>
<evidence type="ECO:0000313" key="10">
    <source>
        <dbReference type="Proteomes" id="UP000693970"/>
    </source>
</evidence>
<organism evidence="9 10">
    <name type="scientific">Nitzschia inconspicua</name>
    <dbReference type="NCBI Taxonomy" id="303405"/>
    <lineage>
        <taxon>Eukaryota</taxon>
        <taxon>Sar</taxon>
        <taxon>Stramenopiles</taxon>
        <taxon>Ochrophyta</taxon>
        <taxon>Bacillariophyta</taxon>
        <taxon>Bacillariophyceae</taxon>
        <taxon>Bacillariophycidae</taxon>
        <taxon>Bacillariales</taxon>
        <taxon>Bacillariaceae</taxon>
        <taxon>Nitzschia</taxon>
    </lineage>
</organism>
<feature type="region of interest" description="Disordered" evidence="7">
    <location>
        <begin position="256"/>
        <end position="290"/>
    </location>
</feature>
<dbReference type="OrthoDB" id="48557at2759"/>
<evidence type="ECO:0000313" key="9">
    <source>
        <dbReference type="EMBL" id="KAG7363307.1"/>
    </source>
</evidence>
<feature type="compositionally biased region" description="Polar residues" evidence="7">
    <location>
        <begin position="106"/>
        <end position="125"/>
    </location>
</feature>
<proteinExistence type="predicted"/>
<keyword evidence="4" id="KW-0677">Repeat</keyword>
<dbReference type="AlphaFoldDB" id="A0A9K3LJQ8"/>
<dbReference type="GO" id="GO:0016020">
    <property type="term" value="C:membrane"/>
    <property type="evidence" value="ECO:0007669"/>
    <property type="project" value="UniProtKB-SubCell"/>
</dbReference>
<evidence type="ECO:0000256" key="3">
    <source>
        <dbReference type="ARBA" id="ARBA00022692"/>
    </source>
</evidence>
<dbReference type="FunFam" id="3.80.10.10:FF:000095">
    <property type="entry name" value="LRR receptor-like serine/threonine-protein kinase GSO1"/>
    <property type="match status" value="2"/>
</dbReference>
<evidence type="ECO:0000256" key="2">
    <source>
        <dbReference type="ARBA" id="ARBA00022614"/>
    </source>
</evidence>
<dbReference type="Proteomes" id="UP000693970">
    <property type="component" value="Unassembled WGS sequence"/>
</dbReference>
<dbReference type="PANTHER" id="PTHR27008">
    <property type="entry name" value="OS04G0122200 PROTEIN"/>
    <property type="match status" value="1"/>
</dbReference>
<keyword evidence="6 8" id="KW-0472">Membrane</keyword>
<gene>
    <name evidence="9" type="ORF">IV203_026667</name>
</gene>
<reference evidence="9" key="2">
    <citation type="submission" date="2021-04" db="EMBL/GenBank/DDBJ databases">
        <authorList>
            <person name="Podell S."/>
        </authorList>
    </citation>
    <scope>NUCLEOTIDE SEQUENCE</scope>
    <source>
        <strain evidence="9">Hildebrandi</strain>
    </source>
</reference>
<feature type="region of interest" description="Disordered" evidence="7">
    <location>
        <begin position="198"/>
        <end position="220"/>
    </location>
</feature>
<evidence type="ECO:0000256" key="6">
    <source>
        <dbReference type="ARBA" id="ARBA00023136"/>
    </source>
</evidence>
<dbReference type="InterPro" id="IPR051809">
    <property type="entry name" value="Plant_receptor-like_S/T_kinase"/>
</dbReference>
<feature type="compositionally biased region" description="Low complexity" evidence="7">
    <location>
        <begin position="19"/>
        <end position="31"/>
    </location>
</feature>
<feature type="transmembrane region" description="Helical" evidence="8">
    <location>
        <begin position="411"/>
        <end position="435"/>
    </location>
</feature>
<feature type="compositionally biased region" description="Polar residues" evidence="7">
    <location>
        <begin position="273"/>
        <end position="284"/>
    </location>
</feature>
<dbReference type="InterPro" id="IPR001611">
    <property type="entry name" value="Leu-rich_rpt"/>
</dbReference>
<dbReference type="EMBL" id="JAGRRH010000010">
    <property type="protein sequence ID" value="KAG7363307.1"/>
    <property type="molecule type" value="Genomic_DNA"/>
</dbReference>
<evidence type="ECO:0000256" key="1">
    <source>
        <dbReference type="ARBA" id="ARBA00004370"/>
    </source>
</evidence>
<name>A0A9K3LJQ8_9STRA</name>
<keyword evidence="5 8" id="KW-1133">Transmembrane helix</keyword>
<accession>A0A9K3LJQ8</accession>
<evidence type="ECO:0000256" key="4">
    <source>
        <dbReference type="ARBA" id="ARBA00022737"/>
    </source>
</evidence>
<protein>
    <submittedName>
        <fullName evidence="9">RHS repeat-associated core domain containing protein</fullName>
    </submittedName>
</protein>
<keyword evidence="10" id="KW-1185">Reference proteome</keyword>
<dbReference type="Pfam" id="PF00560">
    <property type="entry name" value="LRR_1"/>
    <property type="match status" value="3"/>
</dbReference>
<dbReference type="PANTHER" id="PTHR27008:SF499">
    <property type="entry name" value="OS06G0581500 PROTEIN"/>
    <property type="match status" value="1"/>
</dbReference>
<evidence type="ECO:0000256" key="7">
    <source>
        <dbReference type="SAM" id="MobiDB-lite"/>
    </source>
</evidence>
<keyword evidence="3 8" id="KW-0812">Transmembrane</keyword>